<comment type="caution">
    <text evidence="1">The sequence shown here is derived from an EMBL/GenBank/DDBJ whole genome shotgun (WGS) entry which is preliminary data.</text>
</comment>
<gene>
    <name evidence="1" type="ORF">FVE85_3377</name>
</gene>
<name>A0A5J4YUV6_PORPP</name>
<accession>A0A5J4YUV6</accession>
<reference evidence="2" key="1">
    <citation type="journal article" date="2019" name="Nat. Commun.">
        <title>Expansion of phycobilisome linker gene families in mesophilic red algae.</title>
        <authorList>
            <person name="Lee J."/>
            <person name="Kim D."/>
            <person name="Bhattacharya D."/>
            <person name="Yoon H.S."/>
        </authorList>
    </citation>
    <scope>NUCLEOTIDE SEQUENCE [LARGE SCALE GENOMIC DNA]</scope>
    <source>
        <strain evidence="2">CCMP 1328</strain>
    </source>
</reference>
<keyword evidence="2" id="KW-1185">Reference proteome</keyword>
<organism evidence="1 2">
    <name type="scientific">Porphyridium purpureum</name>
    <name type="common">Red alga</name>
    <name type="synonym">Porphyridium cruentum</name>
    <dbReference type="NCBI Taxonomy" id="35688"/>
    <lineage>
        <taxon>Eukaryota</taxon>
        <taxon>Rhodophyta</taxon>
        <taxon>Bangiophyceae</taxon>
        <taxon>Porphyridiales</taxon>
        <taxon>Porphyridiaceae</taxon>
        <taxon>Porphyridium</taxon>
    </lineage>
</organism>
<protein>
    <submittedName>
        <fullName evidence="1">Uncharacterized protein</fullName>
    </submittedName>
</protein>
<dbReference type="EMBL" id="VRMN01000004">
    <property type="protein sequence ID" value="KAA8495136.1"/>
    <property type="molecule type" value="Genomic_DNA"/>
</dbReference>
<evidence type="ECO:0000313" key="1">
    <source>
        <dbReference type="EMBL" id="KAA8495136.1"/>
    </source>
</evidence>
<dbReference type="AlphaFoldDB" id="A0A5J4YUV6"/>
<evidence type="ECO:0000313" key="2">
    <source>
        <dbReference type="Proteomes" id="UP000324585"/>
    </source>
</evidence>
<sequence>MLLNGIRGEVGATCRLGLVTGLVDGLDICSGGGPNVGHGLDKLRANRAQLTGEHAVTSESRLSSCTSCVSSSSCCCCRCCSCGAYRIQFSERARSTISSARDLGLLESSSYPVATRLWLTTILRSTNVRWESLILNTCPNFLCPSHPVAGRAYIEK</sequence>
<dbReference type="Proteomes" id="UP000324585">
    <property type="component" value="Unassembled WGS sequence"/>
</dbReference>
<proteinExistence type="predicted"/>